<proteinExistence type="inferred from homology"/>
<keyword evidence="5 8" id="KW-1133">Transmembrane helix</keyword>
<dbReference type="AlphaFoldDB" id="A0A4R7BFL1"/>
<dbReference type="GO" id="GO:0022857">
    <property type="term" value="F:transmembrane transporter activity"/>
    <property type="evidence" value="ECO:0007669"/>
    <property type="project" value="InterPro"/>
</dbReference>
<evidence type="ECO:0000256" key="2">
    <source>
        <dbReference type="ARBA" id="ARBA00005811"/>
    </source>
</evidence>
<name>A0A4R7BFL1_9NEIS</name>
<keyword evidence="4 7" id="KW-0812">Transmembrane</keyword>
<dbReference type="GO" id="GO:0015031">
    <property type="term" value="P:protein transport"/>
    <property type="evidence" value="ECO:0007669"/>
    <property type="project" value="UniProtKB-KW"/>
</dbReference>
<evidence type="ECO:0000256" key="8">
    <source>
        <dbReference type="SAM" id="Phobius"/>
    </source>
</evidence>
<keyword evidence="7" id="KW-0653">Protein transport</keyword>
<reference evidence="9 10" key="1">
    <citation type="submission" date="2019-03" db="EMBL/GenBank/DDBJ databases">
        <title>Genomic Encyclopedia of Type Strains, Phase III (KMG-III): the genomes of soil and plant-associated and newly described type strains.</title>
        <authorList>
            <person name="Whitman W."/>
        </authorList>
    </citation>
    <scope>NUCLEOTIDE SEQUENCE [LARGE SCALE GENOMIC DNA]</scope>
    <source>
        <strain evidence="9 10">CECT 8976</strain>
    </source>
</reference>
<dbReference type="Pfam" id="PF02472">
    <property type="entry name" value="ExbD"/>
    <property type="match status" value="1"/>
</dbReference>
<dbReference type="Proteomes" id="UP000295611">
    <property type="component" value="Unassembled WGS sequence"/>
</dbReference>
<comment type="subcellular location">
    <subcellularLocation>
        <location evidence="1">Cell membrane</location>
        <topology evidence="1">Single-pass membrane protein</topology>
    </subcellularLocation>
    <subcellularLocation>
        <location evidence="7">Cell membrane</location>
        <topology evidence="7">Single-pass type II membrane protein</topology>
    </subcellularLocation>
</comment>
<gene>
    <name evidence="9" type="ORF">DFP86_101235</name>
</gene>
<evidence type="ECO:0000313" key="9">
    <source>
        <dbReference type="EMBL" id="TDR82845.1"/>
    </source>
</evidence>
<dbReference type="GO" id="GO:0005886">
    <property type="term" value="C:plasma membrane"/>
    <property type="evidence" value="ECO:0007669"/>
    <property type="project" value="UniProtKB-SubCell"/>
</dbReference>
<dbReference type="PANTHER" id="PTHR30558">
    <property type="entry name" value="EXBD MEMBRANE COMPONENT OF PMF-DRIVEN MACROMOLECULE IMPORT SYSTEM"/>
    <property type="match status" value="1"/>
</dbReference>
<evidence type="ECO:0000256" key="1">
    <source>
        <dbReference type="ARBA" id="ARBA00004162"/>
    </source>
</evidence>
<dbReference type="PANTHER" id="PTHR30558:SF7">
    <property type="entry name" value="TOL-PAL SYSTEM PROTEIN TOLR"/>
    <property type="match status" value="1"/>
</dbReference>
<dbReference type="RefSeq" id="WP_133678167.1">
    <property type="nucleotide sequence ID" value="NZ_SNZP01000001.1"/>
</dbReference>
<evidence type="ECO:0000256" key="3">
    <source>
        <dbReference type="ARBA" id="ARBA00022475"/>
    </source>
</evidence>
<protein>
    <submittedName>
        <fullName evidence="9">Outer membrane transport energization protein ExbD</fullName>
    </submittedName>
</protein>
<evidence type="ECO:0000256" key="6">
    <source>
        <dbReference type="ARBA" id="ARBA00023136"/>
    </source>
</evidence>
<evidence type="ECO:0000256" key="7">
    <source>
        <dbReference type="RuleBase" id="RU003879"/>
    </source>
</evidence>
<dbReference type="EMBL" id="SNZP01000001">
    <property type="protein sequence ID" value="TDR82845.1"/>
    <property type="molecule type" value="Genomic_DNA"/>
</dbReference>
<dbReference type="Gene3D" id="3.30.420.270">
    <property type="match status" value="1"/>
</dbReference>
<comment type="caution">
    <text evidence="9">The sequence shown here is derived from an EMBL/GenBank/DDBJ whole genome shotgun (WGS) entry which is preliminary data.</text>
</comment>
<keyword evidence="7" id="KW-0813">Transport</keyword>
<evidence type="ECO:0000256" key="5">
    <source>
        <dbReference type="ARBA" id="ARBA00022989"/>
    </source>
</evidence>
<sequence length="141" mass="15244">MAFKNGLQSSDDILSEINMTPLVDVMLVLLIIFMLTVPVLTHSIRVDLPRASATQAAENAHAITLSVDRSGTVFWGQAALDRAALAQRLAALARANPQAEVRIRGDRRVEYQHVLAVMALAQKSGLSQLSFITEPVGNAQP</sequence>
<feature type="transmembrane region" description="Helical" evidence="8">
    <location>
        <begin position="20"/>
        <end position="40"/>
    </location>
</feature>
<keyword evidence="3" id="KW-1003">Cell membrane</keyword>
<accession>A0A4R7BFL1</accession>
<dbReference type="OrthoDB" id="9798629at2"/>
<dbReference type="InterPro" id="IPR003400">
    <property type="entry name" value="ExbD"/>
</dbReference>
<keyword evidence="6 8" id="KW-0472">Membrane</keyword>
<organism evidence="9 10">
    <name type="scientific">Paludibacterium purpuratum</name>
    <dbReference type="NCBI Taxonomy" id="1144873"/>
    <lineage>
        <taxon>Bacteria</taxon>
        <taxon>Pseudomonadati</taxon>
        <taxon>Pseudomonadota</taxon>
        <taxon>Betaproteobacteria</taxon>
        <taxon>Neisseriales</taxon>
        <taxon>Chromobacteriaceae</taxon>
        <taxon>Paludibacterium</taxon>
    </lineage>
</organism>
<keyword evidence="10" id="KW-1185">Reference proteome</keyword>
<evidence type="ECO:0000256" key="4">
    <source>
        <dbReference type="ARBA" id="ARBA00022692"/>
    </source>
</evidence>
<comment type="similarity">
    <text evidence="2 7">Belongs to the ExbD/TolR family.</text>
</comment>
<evidence type="ECO:0000313" key="10">
    <source>
        <dbReference type="Proteomes" id="UP000295611"/>
    </source>
</evidence>